<dbReference type="Gene3D" id="3.30.70.1230">
    <property type="entry name" value="Nucleotide cyclase"/>
    <property type="match status" value="1"/>
</dbReference>
<evidence type="ECO:0000259" key="2">
    <source>
        <dbReference type="PROSITE" id="PS50125"/>
    </source>
</evidence>
<dbReference type="GO" id="GO:0035556">
    <property type="term" value="P:intracellular signal transduction"/>
    <property type="evidence" value="ECO:0007669"/>
    <property type="project" value="InterPro"/>
</dbReference>
<feature type="domain" description="Guanylate cyclase" evidence="2">
    <location>
        <begin position="171"/>
        <end position="311"/>
    </location>
</feature>
<keyword evidence="1" id="KW-1133">Transmembrane helix</keyword>
<dbReference type="InterPro" id="IPR029787">
    <property type="entry name" value="Nucleotide_cyclase"/>
</dbReference>
<dbReference type="InterPro" id="IPR001054">
    <property type="entry name" value="A/G_cyclase"/>
</dbReference>
<feature type="transmembrane region" description="Helical" evidence="1">
    <location>
        <begin position="120"/>
        <end position="146"/>
    </location>
</feature>
<dbReference type="InterPro" id="IPR036305">
    <property type="entry name" value="RGS_sf"/>
</dbReference>
<dbReference type="SUPFAM" id="SSF55073">
    <property type="entry name" value="Nucleotide cyclase"/>
    <property type="match status" value="1"/>
</dbReference>
<protein>
    <recommendedName>
        <fullName evidence="2">Guanylate cyclase domain-containing protein</fullName>
    </recommendedName>
</protein>
<reference evidence="3 4" key="1">
    <citation type="submission" date="2024-03" db="EMBL/GenBank/DDBJ databases">
        <title>The Acrasis kona genome and developmental transcriptomes reveal deep origins of eukaryotic multicellular pathways.</title>
        <authorList>
            <person name="Sheikh S."/>
            <person name="Fu C.-J."/>
            <person name="Brown M.W."/>
            <person name="Baldauf S.L."/>
        </authorList>
    </citation>
    <scope>NUCLEOTIDE SEQUENCE [LARGE SCALE GENOMIC DNA]</scope>
    <source>
        <strain evidence="3 4">ATCC MYA-3509</strain>
    </source>
</reference>
<keyword evidence="1" id="KW-0812">Transmembrane</keyword>
<evidence type="ECO:0000256" key="1">
    <source>
        <dbReference type="SAM" id="Phobius"/>
    </source>
</evidence>
<dbReference type="SUPFAM" id="SSF48097">
    <property type="entry name" value="Regulator of G-protein signaling, RGS"/>
    <property type="match status" value="1"/>
</dbReference>
<dbReference type="EMBL" id="JAOPGA020000529">
    <property type="protein sequence ID" value="KAL0479293.1"/>
    <property type="molecule type" value="Genomic_DNA"/>
</dbReference>
<keyword evidence="4" id="KW-1185">Reference proteome</keyword>
<sequence length="548" mass="62721">MYLPSFANSTKTLLGVVSPVIQTSILIGKSMTSLDNFATAAVYDLNTTDFETSFMFNSRQYGFVRNNTYQNLIEMNAFTNQQYVLSAPYTLNYTLKFADRVWQITFMPTNKFTNMYVDTFMSYVGVIISIVAWFLSLIICCTLYFIRRLRKAHRDRVKDDSKINVLNRFLSSSWLDVANIKSIRELKPMTAKTERMIMMSVTVDGYDQIVRLRDNGYTVECINEFYLVVKRIVTSKGGAIHRYDGTNIICLFKDVMTAIDVACDMQQEVGKFQRIKIAIHCGEVIMGILGDVENLLFGAMSNDLDVLNRVGCIKNSAKIVLSKTIFDEILSVSPKLTKLITLVGRVHTTDDASQHIDIFQLSDESESVLVVKRFGTAMRKVMNRDFVGALDVLNSIPVSQHQDQYLCLVKTSLQRRVSLCQKLSEKWELSDTIEEYLVVRPAFEFFCVSEKCESEIQAFMEVREYNKYVNKRKEKLADIISTYFEEGSEFAVKPHLITFNKDSVTPETLSTATEKLYEYISQVHQKFKNNSAFLNALYISMVGHNEVL</sequence>
<evidence type="ECO:0000313" key="4">
    <source>
        <dbReference type="Proteomes" id="UP001431209"/>
    </source>
</evidence>
<name>A0AAW2YQS3_9EUKA</name>
<dbReference type="GO" id="GO:0009190">
    <property type="term" value="P:cyclic nucleotide biosynthetic process"/>
    <property type="evidence" value="ECO:0007669"/>
    <property type="project" value="InterPro"/>
</dbReference>
<dbReference type="Proteomes" id="UP001431209">
    <property type="component" value="Unassembled WGS sequence"/>
</dbReference>
<dbReference type="PROSITE" id="PS50125">
    <property type="entry name" value="GUANYLATE_CYCLASE_2"/>
    <property type="match status" value="1"/>
</dbReference>
<comment type="caution">
    <text evidence="3">The sequence shown here is derived from an EMBL/GenBank/DDBJ whole genome shotgun (WGS) entry which is preliminary data.</text>
</comment>
<proteinExistence type="predicted"/>
<keyword evidence="1" id="KW-0472">Membrane</keyword>
<evidence type="ECO:0000313" key="3">
    <source>
        <dbReference type="EMBL" id="KAL0479293.1"/>
    </source>
</evidence>
<dbReference type="AlphaFoldDB" id="A0AAW2YQS3"/>
<organism evidence="3 4">
    <name type="scientific">Acrasis kona</name>
    <dbReference type="NCBI Taxonomy" id="1008807"/>
    <lineage>
        <taxon>Eukaryota</taxon>
        <taxon>Discoba</taxon>
        <taxon>Heterolobosea</taxon>
        <taxon>Tetramitia</taxon>
        <taxon>Eutetramitia</taxon>
        <taxon>Acrasidae</taxon>
        <taxon>Acrasis</taxon>
    </lineage>
</organism>
<gene>
    <name evidence="3" type="ORF">AKO1_008092</name>
</gene>
<accession>A0AAW2YQS3</accession>